<evidence type="ECO:0000313" key="2">
    <source>
        <dbReference type="EMBL" id="KOO34335.1"/>
    </source>
</evidence>
<evidence type="ECO:0000256" key="1">
    <source>
        <dbReference type="SAM" id="MobiDB-lite"/>
    </source>
</evidence>
<keyword evidence="3" id="KW-1185">Reference proteome</keyword>
<name>A0A0M0K693_9EUKA</name>
<gene>
    <name evidence="2" type="ORF">Ctob_010613</name>
</gene>
<feature type="compositionally biased region" description="Polar residues" evidence="1">
    <location>
        <begin position="44"/>
        <end position="59"/>
    </location>
</feature>
<dbReference type="EMBL" id="JWZX01001256">
    <property type="protein sequence ID" value="KOO34335.1"/>
    <property type="molecule type" value="Genomic_DNA"/>
</dbReference>
<evidence type="ECO:0000313" key="3">
    <source>
        <dbReference type="Proteomes" id="UP000037460"/>
    </source>
</evidence>
<accession>A0A0M0K693</accession>
<feature type="compositionally biased region" description="Low complexity" evidence="1">
    <location>
        <begin position="92"/>
        <end position="110"/>
    </location>
</feature>
<reference evidence="3" key="1">
    <citation type="journal article" date="2015" name="PLoS Genet.">
        <title>Genome Sequence and Transcriptome Analyses of Chrysochromulina tobin: Metabolic Tools for Enhanced Algal Fitness in the Prominent Order Prymnesiales (Haptophyceae).</title>
        <authorList>
            <person name="Hovde B.T."/>
            <person name="Deodato C.R."/>
            <person name="Hunsperger H.M."/>
            <person name="Ryken S.A."/>
            <person name="Yost W."/>
            <person name="Jha R.K."/>
            <person name="Patterson J."/>
            <person name="Monnat R.J. Jr."/>
            <person name="Barlow S.B."/>
            <person name="Starkenburg S.R."/>
            <person name="Cattolico R.A."/>
        </authorList>
    </citation>
    <scope>NUCLEOTIDE SEQUENCE</scope>
    <source>
        <strain evidence="3">CCMP291</strain>
    </source>
</reference>
<comment type="caution">
    <text evidence="2">The sequence shown here is derived from an EMBL/GenBank/DDBJ whole genome shotgun (WGS) entry which is preliminary data.</text>
</comment>
<dbReference type="AlphaFoldDB" id="A0A0M0K693"/>
<sequence>MATTVPAASDMDDDVQLQFVDAAMRHLSAAAARPPRRAAPTFEPGSSATELTASWTPAQQDRYAPSAPDPGFGVDSGFSMRMPSNTDLDGYLSARAEPSLASPPAEAAPPTSDGMPVEAELGEIGSTKLVEAELGEIGSTKLVEAEREADEKDGDGDQTLTCGEYICKETGQRTKVCFVPKDRRSGQRHVLSSAQLQRLFVGHWRLDPPKTLIVSDAGHLHPKDFATPGLIALPSFSSFRAAAQQQALRAGVNEGAGCLEGVNEFALKIINEILFAKLVNVFAALLDAATTLSRTPNWLIVDYVQSPSPSGE</sequence>
<organism evidence="2 3">
    <name type="scientific">Chrysochromulina tobinii</name>
    <dbReference type="NCBI Taxonomy" id="1460289"/>
    <lineage>
        <taxon>Eukaryota</taxon>
        <taxon>Haptista</taxon>
        <taxon>Haptophyta</taxon>
        <taxon>Prymnesiophyceae</taxon>
        <taxon>Prymnesiales</taxon>
        <taxon>Chrysochromulinaceae</taxon>
        <taxon>Chrysochromulina</taxon>
    </lineage>
</organism>
<proteinExistence type="predicted"/>
<dbReference type="Proteomes" id="UP000037460">
    <property type="component" value="Unassembled WGS sequence"/>
</dbReference>
<feature type="region of interest" description="Disordered" evidence="1">
    <location>
        <begin position="29"/>
        <end position="118"/>
    </location>
</feature>
<protein>
    <submittedName>
        <fullName evidence="2">Uncharacterized protein</fullName>
    </submittedName>
</protein>